<evidence type="ECO:0000256" key="2">
    <source>
        <dbReference type="ARBA" id="ARBA00023134"/>
    </source>
</evidence>
<dbReference type="EMBL" id="BQXS01010309">
    <property type="protein sequence ID" value="GKT33548.1"/>
    <property type="molecule type" value="Genomic_DNA"/>
</dbReference>
<dbReference type="Gene3D" id="3.40.50.300">
    <property type="entry name" value="P-loop containing nucleotide triphosphate hydrolases"/>
    <property type="match status" value="1"/>
</dbReference>
<name>A0ABQ5KM19_9EUKA</name>
<dbReference type="PANTHER" id="PTHR11711">
    <property type="entry name" value="ADP RIBOSYLATION FACTOR-RELATED"/>
    <property type="match status" value="1"/>
</dbReference>
<protein>
    <submittedName>
        <fullName evidence="3">Small GTPase superfamily, ARF/SAR type like protein</fullName>
    </submittedName>
</protein>
<evidence type="ECO:0000313" key="3">
    <source>
        <dbReference type="EMBL" id="GKT33548.1"/>
    </source>
</evidence>
<accession>A0ABQ5KM19</accession>
<keyword evidence="1" id="KW-0547">Nucleotide-binding</keyword>
<dbReference type="InterPro" id="IPR006689">
    <property type="entry name" value="Small_GTPase_ARF/SAR"/>
</dbReference>
<keyword evidence="4" id="KW-1185">Reference proteome</keyword>
<organism evidence="3 4">
    <name type="scientific">Aduncisulcus paluster</name>
    <dbReference type="NCBI Taxonomy" id="2918883"/>
    <lineage>
        <taxon>Eukaryota</taxon>
        <taxon>Metamonada</taxon>
        <taxon>Carpediemonas-like organisms</taxon>
        <taxon>Aduncisulcus</taxon>
    </lineage>
</organism>
<proteinExistence type="predicted"/>
<comment type="caution">
    <text evidence="3">The sequence shown here is derived from an EMBL/GenBank/DDBJ whole genome shotgun (WGS) entry which is preliminary data.</text>
</comment>
<keyword evidence="2" id="KW-0342">GTP-binding</keyword>
<dbReference type="SMART" id="SM00177">
    <property type="entry name" value="ARF"/>
    <property type="match status" value="1"/>
</dbReference>
<evidence type="ECO:0000256" key="1">
    <source>
        <dbReference type="ARBA" id="ARBA00022741"/>
    </source>
</evidence>
<sequence>MGCAISKPKNEIALIGLPMAGKKTFLKTIATSTISFFDHHSNGELVYGLQYRNLELVSFDISATNPDLSKWRQFFISDCKSIIFVVESHRASIESAKMIYDMIRSLTSLPIVIAANKQDLPDAMIAPEIGEYFSIREHNTTIQPSCTSTGDGVIEILEYIRKHIK</sequence>
<dbReference type="SUPFAM" id="SSF52540">
    <property type="entry name" value="P-loop containing nucleoside triphosphate hydrolases"/>
    <property type="match status" value="1"/>
</dbReference>
<reference evidence="3" key="1">
    <citation type="submission" date="2022-03" db="EMBL/GenBank/DDBJ databases">
        <title>Draft genome sequence of Aduncisulcus paluster, a free-living microaerophilic Fornicata.</title>
        <authorList>
            <person name="Yuyama I."/>
            <person name="Kume K."/>
            <person name="Tamura T."/>
            <person name="Inagaki Y."/>
            <person name="Hashimoto T."/>
        </authorList>
    </citation>
    <scope>NUCLEOTIDE SEQUENCE</scope>
    <source>
        <strain evidence="3">NY0171</strain>
    </source>
</reference>
<dbReference type="InterPro" id="IPR027417">
    <property type="entry name" value="P-loop_NTPase"/>
</dbReference>
<dbReference type="Pfam" id="PF00025">
    <property type="entry name" value="Arf"/>
    <property type="match status" value="1"/>
</dbReference>
<dbReference type="InterPro" id="IPR024156">
    <property type="entry name" value="Small_GTPase_ARF"/>
</dbReference>
<evidence type="ECO:0000313" key="4">
    <source>
        <dbReference type="Proteomes" id="UP001057375"/>
    </source>
</evidence>
<gene>
    <name evidence="3" type="ORF">ADUPG1_007418</name>
</gene>
<dbReference type="Proteomes" id="UP001057375">
    <property type="component" value="Unassembled WGS sequence"/>
</dbReference>